<organism evidence="20 21">
    <name type="scientific">Folsomia candida</name>
    <name type="common">Springtail</name>
    <dbReference type="NCBI Taxonomy" id="158441"/>
    <lineage>
        <taxon>Eukaryota</taxon>
        <taxon>Metazoa</taxon>
        <taxon>Ecdysozoa</taxon>
        <taxon>Arthropoda</taxon>
        <taxon>Hexapoda</taxon>
        <taxon>Collembola</taxon>
        <taxon>Entomobryomorpha</taxon>
        <taxon>Isotomoidea</taxon>
        <taxon>Isotomidae</taxon>
        <taxon>Proisotominae</taxon>
        <taxon>Folsomia</taxon>
    </lineage>
</organism>
<evidence type="ECO:0000313" key="20">
    <source>
        <dbReference type="EMBL" id="OXA57054.1"/>
    </source>
</evidence>
<dbReference type="PROSITE" id="PS00138">
    <property type="entry name" value="SUBTILASE_SER"/>
    <property type="match status" value="1"/>
</dbReference>
<keyword evidence="14 17" id="KW-0739">Sodium transport</keyword>
<evidence type="ECO:0000313" key="21">
    <source>
        <dbReference type="Proteomes" id="UP000198287"/>
    </source>
</evidence>
<dbReference type="Proteomes" id="UP000198287">
    <property type="component" value="Unassembled WGS sequence"/>
</dbReference>
<dbReference type="GO" id="GO:0005272">
    <property type="term" value="F:sodium channel activity"/>
    <property type="evidence" value="ECO:0007669"/>
    <property type="project" value="UniProtKB-KW"/>
</dbReference>
<feature type="transmembrane region" description="Helical" evidence="18">
    <location>
        <begin position="168"/>
        <end position="189"/>
    </location>
</feature>
<protein>
    <submittedName>
        <fullName evidence="20">Pickpocket protein 28</fullName>
    </submittedName>
</protein>
<accession>A0A226EJ61</accession>
<dbReference type="PANTHER" id="PTHR43399:SF4">
    <property type="entry name" value="CELL WALL-ASSOCIATED PROTEASE"/>
    <property type="match status" value="1"/>
</dbReference>
<keyword evidence="6" id="KW-0645">Protease</keyword>
<dbReference type="AlphaFoldDB" id="A0A226EJ61"/>
<dbReference type="Pfam" id="PF00082">
    <property type="entry name" value="Peptidase_S8"/>
    <property type="match status" value="1"/>
</dbReference>
<evidence type="ECO:0000256" key="4">
    <source>
        <dbReference type="ARBA" id="ARBA00022448"/>
    </source>
</evidence>
<evidence type="ECO:0000256" key="9">
    <source>
        <dbReference type="ARBA" id="ARBA00022825"/>
    </source>
</evidence>
<evidence type="ECO:0000256" key="14">
    <source>
        <dbReference type="ARBA" id="ARBA00023201"/>
    </source>
</evidence>
<evidence type="ECO:0000256" key="11">
    <source>
        <dbReference type="ARBA" id="ARBA00023053"/>
    </source>
</evidence>
<proteinExistence type="inferred from homology"/>
<keyword evidence="11" id="KW-0915">Sodium</keyword>
<evidence type="ECO:0000256" key="8">
    <source>
        <dbReference type="ARBA" id="ARBA00022801"/>
    </source>
</evidence>
<dbReference type="InterPro" id="IPR001873">
    <property type="entry name" value="ENaC"/>
</dbReference>
<dbReference type="EMBL" id="LNIX01000003">
    <property type="protein sequence ID" value="OXA57054.1"/>
    <property type="molecule type" value="Genomic_DNA"/>
</dbReference>
<evidence type="ECO:0000256" key="1">
    <source>
        <dbReference type="ARBA" id="ARBA00004141"/>
    </source>
</evidence>
<feature type="non-terminal residue" evidence="20">
    <location>
        <position position="1"/>
    </location>
</feature>
<feature type="domain" description="Peptidase S8/S53" evidence="19">
    <location>
        <begin position="9"/>
        <end position="141"/>
    </location>
</feature>
<keyword evidence="5 17" id="KW-0894">Sodium channel</keyword>
<dbReference type="PROSITE" id="PS51892">
    <property type="entry name" value="SUBTILASE"/>
    <property type="match status" value="1"/>
</dbReference>
<keyword evidence="12 17" id="KW-0406">Ion transport</keyword>
<evidence type="ECO:0000259" key="19">
    <source>
        <dbReference type="Pfam" id="PF00082"/>
    </source>
</evidence>
<comment type="similarity">
    <text evidence="2 17">Belongs to the amiloride-sensitive sodium channel (TC 1.A.6) family.</text>
</comment>
<keyword evidence="21" id="KW-1185">Reference proteome</keyword>
<dbReference type="SUPFAM" id="SSF52743">
    <property type="entry name" value="Subtilisin-like"/>
    <property type="match status" value="1"/>
</dbReference>
<dbReference type="InterPro" id="IPR023828">
    <property type="entry name" value="Peptidase_S8_Ser-AS"/>
</dbReference>
<dbReference type="InterPro" id="IPR000209">
    <property type="entry name" value="Peptidase_S8/S53_dom"/>
</dbReference>
<keyword evidence="8" id="KW-0378">Hydrolase</keyword>
<comment type="caution">
    <text evidence="16">Lacks conserved residue(s) required for the propagation of feature annotation.</text>
</comment>
<dbReference type="OrthoDB" id="6021021at2759"/>
<keyword evidence="15 17" id="KW-0407">Ion channel</keyword>
<evidence type="ECO:0000256" key="18">
    <source>
        <dbReference type="SAM" id="Phobius"/>
    </source>
</evidence>
<keyword evidence="7 17" id="KW-0812">Transmembrane</keyword>
<dbReference type="Gene3D" id="2.60.470.10">
    <property type="entry name" value="Acid-sensing ion channels like domains"/>
    <property type="match status" value="1"/>
</dbReference>
<evidence type="ECO:0000256" key="10">
    <source>
        <dbReference type="ARBA" id="ARBA00022989"/>
    </source>
</evidence>
<dbReference type="InterPro" id="IPR036852">
    <property type="entry name" value="Peptidase_S8/S53_dom_sf"/>
</dbReference>
<evidence type="ECO:0000256" key="17">
    <source>
        <dbReference type="RuleBase" id="RU000679"/>
    </source>
</evidence>
<sequence>NWYDEVLKAWKTAGIIPVKSAGNRGKFCSSLTSPGDSDDIITVGASNYDDQLADFSSRGPAINGGTKGIKPDLIAPGVGILSASSYGDTSYETLSGTSMSAPHVAGAIALLMSMDAKLVRNFDKVRDVLISGAEKYGIQGLGQRFLRDSTIHGLKYLSQRKRPHIERICWLITLLTSLGASAYLIYGIIEKWNASPIIVSFQPSQTSVMDVPFPAVTVCSSNRFKKSSVDMYLRDVTSHDPEKVSMAKLVLRQLDHVCSLSNTFSTYFNYSLNETTINACERLGIGCGNHTGILASTKFSDDVMLQFTTSFQSCSDMIPLCLWEGRKPNATTCQDIFKPVMTDMGLCCTFNSVPRGYLLRNETNFLRSPMNEADTRFWESFNLDNLLETNHHTNKGYQKYVKFQKKAGQTSGLSFLVNTDADEYFCSNHDAFGFRVCTQVKHSVLR</sequence>
<evidence type="ECO:0000256" key="6">
    <source>
        <dbReference type="ARBA" id="ARBA00022670"/>
    </source>
</evidence>
<dbReference type="GO" id="GO:0004252">
    <property type="term" value="F:serine-type endopeptidase activity"/>
    <property type="evidence" value="ECO:0007669"/>
    <property type="project" value="InterPro"/>
</dbReference>
<dbReference type="PANTHER" id="PTHR43399">
    <property type="entry name" value="SUBTILISIN-RELATED"/>
    <property type="match status" value="1"/>
</dbReference>
<evidence type="ECO:0000256" key="13">
    <source>
        <dbReference type="ARBA" id="ARBA00023136"/>
    </source>
</evidence>
<name>A0A226EJ61_FOLCA</name>
<dbReference type="Pfam" id="PF00858">
    <property type="entry name" value="ASC"/>
    <property type="match status" value="1"/>
</dbReference>
<evidence type="ECO:0000256" key="3">
    <source>
        <dbReference type="ARBA" id="ARBA00011073"/>
    </source>
</evidence>
<comment type="similarity">
    <text evidence="3 16">Belongs to the peptidase S8 family.</text>
</comment>
<dbReference type="GO" id="GO:0016020">
    <property type="term" value="C:membrane"/>
    <property type="evidence" value="ECO:0007669"/>
    <property type="project" value="UniProtKB-SubCell"/>
</dbReference>
<dbReference type="STRING" id="158441.A0A226EJ61"/>
<gene>
    <name evidence="20" type="ORF">Fcan01_06450</name>
</gene>
<keyword evidence="9" id="KW-0720">Serine protease</keyword>
<evidence type="ECO:0000256" key="12">
    <source>
        <dbReference type="ARBA" id="ARBA00023065"/>
    </source>
</evidence>
<evidence type="ECO:0000256" key="16">
    <source>
        <dbReference type="PROSITE-ProRule" id="PRU01240"/>
    </source>
</evidence>
<dbReference type="InterPro" id="IPR051048">
    <property type="entry name" value="Peptidase_S8/S53_subtilisin"/>
</dbReference>
<dbReference type="GO" id="GO:0006508">
    <property type="term" value="P:proteolysis"/>
    <property type="evidence" value="ECO:0007669"/>
    <property type="project" value="UniProtKB-KW"/>
</dbReference>
<evidence type="ECO:0000256" key="5">
    <source>
        <dbReference type="ARBA" id="ARBA00022461"/>
    </source>
</evidence>
<evidence type="ECO:0000256" key="2">
    <source>
        <dbReference type="ARBA" id="ARBA00007193"/>
    </source>
</evidence>
<comment type="subcellular location">
    <subcellularLocation>
        <location evidence="1">Membrane</location>
        <topology evidence="1">Multi-pass membrane protein</topology>
    </subcellularLocation>
</comment>
<reference evidence="20 21" key="1">
    <citation type="submission" date="2015-12" db="EMBL/GenBank/DDBJ databases">
        <title>The genome of Folsomia candida.</title>
        <authorList>
            <person name="Faddeeva A."/>
            <person name="Derks M.F."/>
            <person name="Anvar Y."/>
            <person name="Smit S."/>
            <person name="Van Straalen N."/>
            <person name="Roelofs D."/>
        </authorList>
    </citation>
    <scope>NUCLEOTIDE SEQUENCE [LARGE SCALE GENOMIC DNA]</scope>
    <source>
        <strain evidence="20 21">VU population</strain>
        <tissue evidence="20">Whole body</tissue>
    </source>
</reference>
<dbReference type="Gene3D" id="3.40.50.200">
    <property type="entry name" value="Peptidase S8/S53 domain"/>
    <property type="match status" value="1"/>
</dbReference>
<keyword evidence="4 17" id="KW-0813">Transport</keyword>
<comment type="caution">
    <text evidence="20">The sequence shown here is derived from an EMBL/GenBank/DDBJ whole genome shotgun (WGS) entry which is preliminary data.</text>
</comment>
<keyword evidence="13 18" id="KW-0472">Membrane</keyword>
<evidence type="ECO:0000256" key="7">
    <source>
        <dbReference type="ARBA" id="ARBA00022692"/>
    </source>
</evidence>
<evidence type="ECO:0000256" key="15">
    <source>
        <dbReference type="ARBA" id="ARBA00023303"/>
    </source>
</evidence>
<keyword evidence="10 18" id="KW-1133">Transmembrane helix</keyword>